<protein>
    <submittedName>
        <fullName evidence="1">Uncharacterized protein</fullName>
    </submittedName>
</protein>
<name>A0A652ZUS2_9SPIR</name>
<proteinExistence type="predicted"/>
<evidence type="ECO:0000313" key="1">
    <source>
        <dbReference type="EMBL" id="VBB39515.1"/>
    </source>
</evidence>
<gene>
    <name evidence="1" type="ORF">TRIP_E20089</name>
</gene>
<sequence length="120" mass="12902">MSHDRWAGIKKTRPNGAFSFFESTGTVLFSLLGLDTVLAVEALNASRGVHELLLAGKEGMAGGTNFNLNVLYRRTGLDDIAAGAGDGRVLVFGMDSLLHIFLHCVVLRTMPENRPNDGSL</sequence>
<accession>A0A652ZUS2</accession>
<organism evidence="1">
    <name type="scientific">uncultured Spirochaetota bacterium</name>
    <dbReference type="NCBI Taxonomy" id="460511"/>
    <lineage>
        <taxon>Bacteria</taxon>
        <taxon>Pseudomonadati</taxon>
        <taxon>Spirochaetota</taxon>
        <taxon>environmental samples</taxon>
    </lineage>
</organism>
<dbReference type="AlphaFoldDB" id="A0A652ZUS2"/>
<reference evidence="1" key="1">
    <citation type="submission" date="2018-07" db="EMBL/GenBank/DDBJ databases">
        <authorList>
            <consortium name="Genoscope - CEA"/>
            <person name="William W."/>
        </authorList>
    </citation>
    <scope>NUCLEOTIDE SEQUENCE</scope>
    <source>
        <strain evidence="1">IK1</strain>
    </source>
</reference>
<dbReference type="EMBL" id="UPXP01000012">
    <property type="protein sequence ID" value="VBB39515.1"/>
    <property type="molecule type" value="Genomic_DNA"/>
</dbReference>